<proteinExistence type="predicted"/>
<dbReference type="EMBL" id="JAAZHI010000051">
    <property type="protein sequence ID" value="NLA55117.1"/>
    <property type="molecule type" value="Genomic_DNA"/>
</dbReference>
<reference evidence="1 2" key="1">
    <citation type="journal article" date="2020" name="Biotechnol. Biofuels">
        <title>New insights from the biogas microbiome by comprehensive genome-resolved metagenomics of nearly 1600 species originating from multiple anaerobic digesters.</title>
        <authorList>
            <person name="Campanaro S."/>
            <person name="Treu L."/>
            <person name="Rodriguez-R L.M."/>
            <person name="Kovalovszki A."/>
            <person name="Ziels R.M."/>
            <person name="Maus I."/>
            <person name="Zhu X."/>
            <person name="Kougias P.G."/>
            <person name="Basile A."/>
            <person name="Luo G."/>
            <person name="Schluter A."/>
            <person name="Konstantinidis K.T."/>
            <person name="Angelidaki I."/>
        </authorList>
    </citation>
    <scope>NUCLEOTIDE SEQUENCE [LARGE SCALE GENOMIC DNA]</scope>
    <source>
        <strain evidence="1">AS15tlH2ME_198</strain>
    </source>
</reference>
<name>A0A7X6PM11_9CORY</name>
<dbReference type="Proteomes" id="UP000557899">
    <property type="component" value="Unassembled WGS sequence"/>
</dbReference>
<dbReference type="AlphaFoldDB" id="A0A7X6PM11"/>
<protein>
    <submittedName>
        <fullName evidence="1">Uncharacterized protein</fullName>
    </submittedName>
</protein>
<accession>A0A7X6PM11</accession>
<sequence>MTHPNQYSAVKRPEPGDVQALYDAGYGRNEIARRLQVSPRQVDRVAKDLGLAFNQELTSDAVAARVSRANEQRIELSEKLRRIAALELDGITSEQFDPNERKAMMTTAAIAVQRDLEIAKYLDERFPEDTGTPEALDMLADFFGQIRGGTA</sequence>
<organism evidence="1 2">
    <name type="scientific">Corynebacterium humireducens</name>
    <dbReference type="NCBI Taxonomy" id="1223514"/>
    <lineage>
        <taxon>Bacteria</taxon>
        <taxon>Bacillati</taxon>
        <taxon>Actinomycetota</taxon>
        <taxon>Actinomycetes</taxon>
        <taxon>Mycobacteriales</taxon>
        <taxon>Corynebacteriaceae</taxon>
        <taxon>Corynebacterium</taxon>
    </lineage>
</organism>
<comment type="caution">
    <text evidence="1">The sequence shown here is derived from an EMBL/GenBank/DDBJ whole genome shotgun (WGS) entry which is preliminary data.</text>
</comment>
<gene>
    <name evidence="1" type="ORF">GX859_02280</name>
</gene>
<evidence type="ECO:0000313" key="2">
    <source>
        <dbReference type="Proteomes" id="UP000557899"/>
    </source>
</evidence>
<evidence type="ECO:0000313" key="1">
    <source>
        <dbReference type="EMBL" id="NLA55117.1"/>
    </source>
</evidence>